<dbReference type="InterPro" id="IPR006260">
    <property type="entry name" value="TonB/TolA_C"/>
</dbReference>
<reference evidence="8" key="1">
    <citation type="journal article" date="2019" name="Int. J. Syst. Evol. Microbiol.">
        <title>The Global Catalogue of Microorganisms (GCM) 10K type strain sequencing project: providing services to taxonomists for standard genome sequencing and annotation.</title>
        <authorList>
            <consortium name="The Broad Institute Genomics Platform"/>
            <consortium name="The Broad Institute Genome Sequencing Center for Infectious Disease"/>
            <person name="Wu L."/>
            <person name="Ma J."/>
        </authorList>
    </citation>
    <scope>NUCLEOTIDE SEQUENCE [LARGE SCALE GENOMIC DNA]</scope>
    <source>
        <strain evidence="8">CGMCC 4.7106</strain>
    </source>
</reference>
<organism evidence="7 8">
    <name type="scientific">Luteolibacter algae</name>
    <dbReference type="NCBI Taxonomy" id="454151"/>
    <lineage>
        <taxon>Bacteria</taxon>
        <taxon>Pseudomonadati</taxon>
        <taxon>Verrucomicrobiota</taxon>
        <taxon>Verrucomicrobiia</taxon>
        <taxon>Verrucomicrobiales</taxon>
        <taxon>Verrucomicrobiaceae</taxon>
        <taxon>Luteolibacter</taxon>
    </lineage>
</organism>
<dbReference type="RefSeq" id="WP_386818528.1">
    <property type="nucleotide sequence ID" value="NZ_JBHUIT010000002.1"/>
</dbReference>
<dbReference type="EMBL" id="JBHUIT010000002">
    <property type="protein sequence ID" value="MFD2255829.1"/>
    <property type="molecule type" value="Genomic_DNA"/>
</dbReference>
<feature type="region of interest" description="Disordered" evidence="5">
    <location>
        <begin position="116"/>
        <end position="172"/>
    </location>
</feature>
<dbReference type="InterPro" id="IPR037682">
    <property type="entry name" value="TonB_C"/>
</dbReference>
<keyword evidence="2" id="KW-0812">Transmembrane</keyword>
<dbReference type="Pfam" id="PF03544">
    <property type="entry name" value="TonB_C"/>
    <property type="match status" value="1"/>
</dbReference>
<keyword evidence="4" id="KW-0472">Membrane</keyword>
<dbReference type="Gene3D" id="3.30.1150.10">
    <property type="match status" value="1"/>
</dbReference>
<feature type="compositionally biased region" description="Pro residues" evidence="5">
    <location>
        <begin position="124"/>
        <end position="141"/>
    </location>
</feature>
<dbReference type="NCBIfam" id="TIGR01352">
    <property type="entry name" value="tonB_Cterm"/>
    <property type="match status" value="1"/>
</dbReference>
<comment type="subcellular location">
    <subcellularLocation>
        <location evidence="1">Membrane</location>
        <topology evidence="1">Single-pass membrane protein</topology>
    </subcellularLocation>
</comment>
<dbReference type="SUPFAM" id="SSF74653">
    <property type="entry name" value="TolA/TonB C-terminal domain"/>
    <property type="match status" value="1"/>
</dbReference>
<protein>
    <submittedName>
        <fullName evidence="7">TonB family protein</fullName>
    </submittedName>
</protein>
<keyword evidence="3" id="KW-1133">Transmembrane helix</keyword>
<evidence type="ECO:0000313" key="7">
    <source>
        <dbReference type="EMBL" id="MFD2255829.1"/>
    </source>
</evidence>
<evidence type="ECO:0000256" key="5">
    <source>
        <dbReference type="SAM" id="MobiDB-lite"/>
    </source>
</evidence>
<evidence type="ECO:0000256" key="1">
    <source>
        <dbReference type="ARBA" id="ARBA00004167"/>
    </source>
</evidence>
<evidence type="ECO:0000313" key="8">
    <source>
        <dbReference type="Proteomes" id="UP001597375"/>
    </source>
</evidence>
<dbReference type="Proteomes" id="UP001597375">
    <property type="component" value="Unassembled WGS sequence"/>
</dbReference>
<proteinExistence type="predicted"/>
<feature type="domain" description="TonB C-terminal" evidence="6">
    <location>
        <begin position="176"/>
        <end position="236"/>
    </location>
</feature>
<comment type="caution">
    <text evidence="7">The sequence shown here is derived from an EMBL/GenBank/DDBJ whole genome shotgun (WGS) entry which is preliminary data.</text>
</comment>
<gene>
    <name evidence="7" type="ORF">ACFSSA_03990</name>
</gene>
<feature type="compositionally biased region" description="Pro residues" evidence="5">
    <location>
        <begin position="47"/>
        <end position="67"/>
    </location>
</feature>
<name>A0ABW5D519_9BACT</name>
<evidence type="ECO:0000256" key="4">
    <source>
        <dbReference type="ARBA" id="ARBA00023136"/>
    </source>
</evidence>
<evidence type="ECO:0000256" key="3">
    <source>
        <dbReference type="ARBA" id="ARBA00022989"/>
    </source>
</evidence>
<sequence>MNYRAVITGIAASALLLAVLGFARLFTVTPDTPELLVREIETATVESPPPPPPMESPPPDAPPPPPALTQVSTLPDPSRVPIPQAQVPMDISAPVENFFTDLAPAPLPVAPAPAPVRRVAAPSKPSPATRPAPPRRTPAPPVAKSHYSTSELDGTPRLLRHGSASFPSSLSRKGVTRGTVVLEVELSTSGSVSIRRVVSSSYPELVSPARRVASGARFTPPKKNGQAVKAIMRWPIVIEK</sequence>
<evidence type="ECO:0000256" key="2">
    <source>
        <dbReference type="ARBA" id="ARBA00022692"/>
    </source>
</evidence>
<feature type="region of interest" description="Disordered" evidence="5">
    <location>
        <begin position="44"/>
        <end position="84"/>
    </location>
</feature>
<accession>A0ABW5D519</accession>
<evidence type="ECO:0000259" key="6">
    <source>
        <dbReference type="Pfam" id="PF03544"/>
    </source>
</evidence>
<keyword evidence="8" id="KW-1185">Reference proteome</keyword>